<dbReference type="AlphaFoldDB" id="A0A501W609"/>
<proteinExistence type="predicted"/>
<keyword evidence="2" id="KW-1185">Reference proteome</keyword>
<comment type="caution">
    <text evidence="1">The sequence shown here is derived from an EMBL/GenBank/DDBJ whole genome shotgun (WGS) entry which is preliminary data.</text>
</comment>
<gene>
    <name evidence="1" type="ORF">FJM65_19570</name>
</gene>
<organism evidence="1 2">
    <name type="scientific">Pontibacter mangrovi</name>
    <dbReference type="NCBI Taxonomy" id="2589816"/>
    <lineage>
        <taxon>Bacteria</taxon>
        <taxon>Pseudomonadati</taxon>
        <taxon>Bacteroidota</taxon>
        <taxon>Cytophagia</taxon>
        <taxon>Cytophagales</taxon>
        <taxon>Hymenobacteraceae</taxon>
        <taxon>Pontibacter</taxon>
    </lineage>
</organism>
<dbReference type="RefSeq" id="WP_140623768.1">
    <property type="nucleotide sequence ID" value="NZ_VFRQ01000016.1"/>
</dbReference>
<name>A0A501W609_9BACT</name>
<evidence type="ECO:0000313" key="1">
    <source>
        <dbReference type="EMBL" id="TPE41046.1"/>
    </source>
</evidence>
<sequence length="155" mass="17420">MWQTGREKPIPAVGRDETRMILFSNGLITLDYNPATDIMTVGLPDIRTFSAVEVERALQVVVETITSYDIKKLLIDSSQAVVEVDDATYRLIILGFSQALAKTRLQYVARVESARQQQEDRAARVTEEAKRKGALSITHRNFPNAAEALEWLQAQ</sequence>
<dbReference type="EMBL" id="VFRQ01000016">
    <property type="protein sequence ID" value="TPE41046.1"/>
    <property type="molecule type" value="Genomic_DNA"/>
</dbReference>
<dbReference type="OrthoDB" id="852207at2"/>
<accession>A0A501W609</accession>
<protein>
    <recommendedName>
        <fullName evidence="3">STAS/SEC14 domain-containing protein</fullName>
    </recommendedName>
</protein>
<evidence type="ECO:0000313" key="2">
    <source>
        <dbReference type="Proteomes" id="UP000316727"/>
    </source>
</evidence>
<dbReference type="Proteomes" id="UP000316727">
    <property type="component" value="Unassembled WGS sequence"/>
</dbReference>
<evidence type="ECO:0008006" key="3">
    <source>
        <dbReference type="Google" id="ProtNLM"/>
    </source>
</evidence>
<reference evidence="1 2" key="1">
    <citation type="submission" date="2019-06" db="EMBL/GenBank/DDBJ databases">
        <title>A novel bacterium of genus Pontibacter, isolated from marine sediment.</title>
        <authorList>
            <person name="Huang H."/>
            <person name="Mo K."/>
            <person name="Hu Y."/>
        </authorList>
    </citation>
    <scope>NUCLEOTIDE SEQUENCE [LARGE SCALE GENOMIC DNA]</scope>
    <source>
        <strain evidence="1 2">HB172049</strain>
    </source>
</reference>